<evidence type="ECO:0000256" key="7">
    <source>
        <dbReference type="ARBA" id="ARBA00023002"/>
    </source>
</evidence>
<dbReference type="GO" id="GO:0005737">
    <property type="term" value="C:cytoplasm"/>
    <property type="evidence" value="ECO:0007669"/>
    <property type="project" value="UniProtKB-SubCell"/>
</dbReference>
<evidence type="ECO:0000256" key="5">
    <source>
        <dbReference type="ARBA" id="ARBA00022630"/>
    </source>
</evidence>
<evidence type="ECO:0000256" key="2">
    <source>
        <dbReference type="ARBA" id="ARBA00004496"/>
    </source>
</evidence>
<dbReference type="Gene3D" id="3.90.660.10">
    <property type="match status" value="1"/>
</dbReference>
<dbReference type="InterPro" id="IPR050281">
    <property type="entry name" value="Flavin_monoamine_oxidase"/>
</dbReference>
<dbReference type="SUPFAM" id="SSF54373">
    <property type="entry name" value="FAD-linked reductases, C-terminal domain"/>
    <property type="match status" value="1"/>
</dbReference>
<evidence type="ECO:0000256" key="1">
    <source>
        <dbReference type="ARBA" id="ARBA00001974"/>
    </source>
</evidence>
<gene>
    <name evidence="10" type="primary">LOC105361548</name>
</gene>
<keyword evidence="6" id="KW-0274">FAD</keyword>
<evidence type="ECO:0000313" key="10">
    <source>
        <dbReference type="RefSeq" id="XP_011497071.1"/>
    </source>
</evidence>
<evidence type="ECO:0000313" key="9">
    <source>
        <dbReference type="Proteomes" id="UP000695007"/>
    </source>
</evidence>
<keyword evidence="5" id="KW-0285">Flavoprotein</keyword>
<keyword evidence="4" id="KW-0963">Cytoplasm</keyword>
<organism evidence="9 10">
    <name type="scientific">Ceratosolen solmsi marchali</name>
    <dbReference type="NCBI Taxonomy" id="326594"/>
    <lineage>
        <taxon>Eukaryota</taxon>
        <taxon>Metazoa</taxon>
        <taxon>Ecdysozoa</taxon>
        <taxon>Arthropoda</taxon>
        <taxon>Hexapoda</taxon>
        <taxon>Insecta</taxon>
        <taxon>Pterygota</taxon>
        <taxon>Neoptera</taxon>
        <taxon>Endopterygota</taxon>
        <taxon>Hymenoptera</taxon>
        <taxon>Apocrita</taxon>
        <taxon>Proctotrupomorpha</taxon>
        <taxon>Chalcidoidea</taxon>
        <taxon>Agaonidae</taxon>
        <taxon>Agaoninae</taxon>
        <taxon>Ceratosolen</taxon>
    </lineage>
</organism>
<dbReference type="PANTHER" id="PTHR10742:SF405">
    <property type="entry name" value="PEROXISOMAL N(1)-ACETYL-SPERMINE_SPERMIDINE OXIDASE"/>
    <property type="match status" value="1"/>
</dbReference>
<dbReference type="Pfam" id="PF01593">
    <property type="entry name" value="Amino_oxidase"/>
    <property type="match status" value="1"/>
</dbReference>
<dbReference type="SUPFAM" id="SSF51905">
    <property type="entry name" value="FAD/NAD(P)-binding domain"/>
    <property type="match status" value="1"/>
</dbReference>
<dbReference type="InterPro" id="IPR002937">
    <property type="entry name" value="Amino_oxidase"/>
</dbReference>
<dbReference type="KEGG" id="csol:105361548"/>
<dbReference type="Proteomes" id="UP000695007">
    <property type="component" value="Unplaced"/>
</dbReference>
<comment type="similarity">
    <text evidence="3">Belongs to the flavin monoamine oxidase family.</text>
</comment>
<evidence type="ECO:0000256" key="6">
    <source>
        <dbReference type="ARBA" id="ARBA00022827"/>
    </source>
</evidence>
<feature type="domain" description="Amine oxidase" evidence="8">
    <location>
        <begin position="24"/>
        <end position="488"/>
    </location>
</feature>
<protein>
    <submittedName>
        <fullName evidence="10">Spermine oxidase-like</fullName>
    </submittedName>
</protein>
<evidence type="ECO:0000256" key="4">
    <source>
        <dbReference type="ARBA" id="ARBA00022490"/>
    </source>
</evidence>
<accession>A0AAJ7DUQ0</accession>
<evidence type="ECO:0000259" key="8">
    <source>
        <dbReference type="Pfam" id="PF01593"/>
    </source>
</evidence>
<comment type="cofactor">
    <cofactor evidence="1">
        <name>FAD</name>
        <dbReference type="ChEBI" id="CHEBI:57692"/>
    </cofactor>
</comment>
<proteinExistence type="inferred from homology"/>
<dbReference type="GO" id="GO:0046592">
    <property type="term" value="F:polyamine oxidase activity"/>
    <property type="evidence" value="ECO:0007669"/>
    <property type="project" value="TreeGrafter"/>
</dbReference>
<comment type="subcellular location">
    <subcellularLocation>
        <location evidence="2">Cytoplasm</location>
    </subcellularLocation>
</comment>
<dbReference type="RefSeq" id="XP_011497071.1">
    <property type="nucleotide sequence ID" value="XM_011498769.1"/>
</dbReference>
<keyword evidence="9" id="KW-1185">Reference proteome</keyword>
<keyword evidence="7" id="KW-0560">Oxidoreductase</keyword>
<name>A0AAJ7DUQ0_9HYME</name>
<dbReference type="GeneID" id="105361548"/>
<dbReference type="Gene3D" id="3.50.50.60">
    <property type="entry name" value="FAD/NAD(P)-binding domain"/>
    <property type="match status" value="1"/>
</dbReference>
<dbReference type="InterPro" id="IPR036188">
    <property type="entry name" value="FAD/NAD-bd_sf"/>
</dbReference>
<sequence length="496" mass="55888">MDTSSSNSVVGIENTEIIIVGAGIAGLGAAITLEQSNFKNYILLEAQSQIGGRICSIPWNNSWLEKGAQFLHGKGSKLAQLIEERGFLSDIEAVEGDGLYLREDGSEIDKKLIAEVDEIVSKILIDCEKYSINNDIDFMDVKENIGKVLRTKFYKHIKLTDDPLDIKNAKEELFDWNVRFLAIDNACILLDELSLKSWGKYKCLIGPKVNVFKSYYGSIVESIAKQLTKGNLRLDSPVKKIEWSKKLNLINSKSVLVTLQNNKKILANSIIVTCSLGFLKENHDKLFTPILPTRLTKAIESLGFGVINKIFLEFSETWWDPNIKGFQFLWKVTKKSSNDELIKNKLSSWTRDITGFDVLKDHQTVLLGWVGGKGACIIETLSQQQIIQDCAELFRFFLKNNNVPKANKCLWSCWASNQFIRGSYSHITKKCDITGVSPATLAEPIWRKVQYNEKQKCLPILMLAGEATHDNFYSTTHGAYDSGIKQAQTFLSYITQ</sequence>
<reference evidence="10" key="1">
    <citation type="submission" date="2025-08" db="UniProtKB">
        <authorList>
            <consortium name="RefSeq"/>
        </authorList>
    </citation>
    <scope>IDENTIFICATION</scope>
</reference>
<dbReference type="PANTHER" id="PTHR10742">
    <property type="entry name" value="FLAVIN MONOAMINE OXIDASE"/>
    <property type="match status" value="1"/>
</dbReference>
<dbReference type="AlphaFoldDB" id="A0AAJ7DUQ0"/>
<evidence type="ECO:0000256" key="3">
    <source>
        <dbReference type="ARBA" id="ARBA00005995"/>
    </source>
</evidence>